<evidence type="ECO:0000313" key="1">
    <source>
        <dbReference type="EMBL" id="BBH49886.1"/>
    </source>
</evidence>
<name>A0A3G9K0Z9_9ACTN</name>
<reference evidence="2" key="1">
    <citation type="submission" date="2018-11" db="EMBL/GenBank/DDBJ databases">
        <title>Comparative genomics of Parolsenella catena and Libanicoccus massiliensis: Reclassification of Libanicoccus massiliensis as Parolsenella massiliensis comb. nov.</title>
        <authorList>
            <person name="Sakamoto M."/>
            <person name="Ikeyama N."/>
            <person name="Murakami T."/>
            <person name="Mori H."/>
            <person name="Yuki M."/>
            <person name="Ohkuma M."/>
        </authorList>
    </citation>
    <scope>NUCLEOTIDE SEQUENCE [LARGE SCALE GENOMIC DNA]</scope>
    <source>
        <strain evidence="2">JCM 31932</strain>
    </source>
</reference>
<keyword evidence="2" id="KW-1185">Reference proteome</keyword>
<organism evidence="1 2">
    <name type="scientific">Parolsenella catena</name>
    <dbReference type="NCBI Taxonomy" id="2003188"/>
    <lineage>
        <taxon>Bacteria</taxon>
        <taxon>Bacillati</taxon>
        <taxon>Actinomycetota</taxon>
        <taxon>Coriobacteriia</taxon>
        <taxon>Coriobacteriales</taxon>
        <taxon>Atopobiaceae</taxon>
        <taxon>Parolsenella</taxon>
    </lineage>
</organism>
<dbReference type="RefSeq" id="WP_126421294.1">
    <property type="nucleotide sequence ID" value="NZ_AP019367.1"/>
</dbReference>
<sequence>MTIHISGSKSLTRAVNPIKVAELADGCAPRVRVMALFGVNDQAWGMVRVDTDGSVFLMHMYVQDEIVWSKVDVSVTFAA</sequence>
<evidence type="ECO:0000313" key="2">
    <source>
        <dbReference type="Proteomes" id="UP000273154"/>
    </source>
</evidence>
<dbReference type="Proteomes" id="UP000273154">
    <property type="component" value="Chromosome"/>
</dbReference>
<dbReference type="AlphaFoldDB" id="A0A3G9K0Z9"/>
<dbReference type="GeneID" id="88848612"/>
<proteinExistence type="predicted"/>
<gene>
    <name evidence="1" type="ORF">Pcatena_04730</name>
</gene>
<protein>
    <submittedName>
        <fullName evidence="1">Uncharacterized protein</fullName>
    </submittedName>
</protein>
<dbReference type="OrthoDB" id="3239113at2"/>
<dbReference type="EMBL" id="AP019367">
    <property type="protein sequence ID" value="BBH49886.1"/>
    <property type="molecule type" value="Genomic_DNA"/>
</dbReference>
<accession>A0A3G9K0Z9</accession>
<dbReference type="KEGG" id="pcat:Pcatena_04730"/>